<keyword evidence="2" id="KW-0812">Transmembrane</keyword>
<feature type="region of interest" description="Disordered" evidence="1">
    <location>
        <begin position="27"/>
        <end position="67"/>
    </location>
</feature>
<protein>
    <submittedName>
        <fullName evidence="3">Uncharacterized protein</fullName>
    </submittedName>
</protein>
<keyword evidence="2" id="KW-1133">Transmembrane helix</keyword>
<evidence type="ECO:0000313" key="3">
    <source>
        <dbReference type="EMBL" id="PYH71962.1"/>
    </source>
</evidence>
<dbReference type="EMBL" id="KZ821617">
    <property type="protein sequence ID" value="PYH71962.1"/>
    <property type="molecule type" value="Genomic_DNA"/>
</dbReference>
<feature type="compositionally biased region" description="Basic and acidic residues" evidence="1">
    <location>
        <begin position="27"/>
        <end position="36"/>
    </location>
</feature>
<proteinExistence type="predicted"/>
<evidence type="ECO:0000313" key="4">
    <source>
        <dbReference type="Proteomes" id="UP000248405"/>
    </source>
</evidence>
<organism evidence="3 4">
    <name type="scientific">Aspergillus vadensis (strain CBS 113365 / IMI 142717 / IBT 24658)</name>
    <dbReference type="NCBI Taxonomy" id="1448311"/>
    <lineage>
        <taxon>Eukaryota</taxon>
        <taxon>Fungi</taxon>
        <taxon>Dikarya</taxon>
        <taxon>Ascomycota</taxon>
        <taxon>Pezizomycotina</taxon>
        <taxon>Eurotiomycetes</taxon>
        <taxon>Eurotiomycetidae</taxon>
        <taxon>Eurotiales</taxon>
        <taxon>Aspergillaceae</taxon>
        <taxon>Aspergillus</taxon>
        <taxon>Aspergillus subgen. Circumdati</taxon>
    </lineage>
</organism>
<keyword evidence="4" id="KW-1185">Reference proteome</keyword>
<keyword evidence="2" id="KW-0472">Membrane</keyword>
<dbReference type="RefSeq" id="XP_025565756.1">
    <property type="nucleotide sequence ID" value="XM_025701874.1"/>
</dbReference>
<dbReference type="Proteomes" id="UP000248405">
    <property type="component" value="Unassembled WGS sequence"/>
</dbReference>
<sequence>MQYHTPRSLDALITSDSRAVVLGLDGRGRRPMDVSRADGGGKGGLLNSKSGSIEAASTSSGDGGREDRVAGEVLIEKEKERELGRWMVTTWDRQYGTDTATGRLQPTNLKFCKCVNHRLVRAPAAHTFCLFMPFPSSLICSIALLFFFFSRLCLARFLFDPRFRFGCLLPV</sequence>
<feature type="transmembrane region" description="Helical" evidence="2">
    <location>
        <begin position="130"/>
        <end position="154"/>
    </location>
</feature>
<accession>A0A319CUQ2</accession>
<evidence type="ECO:0000256" key="2">
    <source>
        <dbReference type="SAM" id="Phobius"/>
    </source>
</evidence>
<dbReference type="GeneID" id="37206466"/>
<reference evidence="3" key="1">
    <citation type="submission" date="2016-12" db="EMBL/GenBank/DDBJ databases">
        <title>The genomes of Aspergillus section Nigri reveals drivers in fungal speciation.</title>
        <authorList>
            <consortium name="DOE Joint Genome Institute"/>
            <person name="Vesth T.C."/>
            <person name="Nybo J."/>
            <person name="Theobald S."/>
            <person name="Brandl J."/>
            <person name="Frisvad J.C."/>
            <person name="Nielsen K.F."/>
            <person name="Lyhne E.K."/>
            <person name="Kogle M.E."/>
            <person name="Kuo A."/>
            <person name="Riley R."/>
            <person name="Clum A."/>
            <person name="Nolan M."/>
            <person name="Lipzen A."/>
            <person name="Salamov A."/>
            <person name="Henrissat B."/>
            <person name="Wiebenga A."/>
            <person name="De Vries R.P."/>
            <person name="Grigoriev I.V."/>
            <person name="Mortensen U.H."/>
            <person name="Andersen M.R."/>
            <person name="Baker S.E."/>
        </authorList>
    </citation>
    <scope>NUCLEOTIDE SEQUENCE [LARGE SCALE GENOMIC DNA]</scope>
    <source>
        <strain evidence="3">CBS 113365</strain>
    </source>
</reference>
<gene>
    <name evidence="3" type="ORF">BO88DRAFT_202791</name>
</gene>
<evidence type="ECO:0000256" key="1">
    <source>
        <dbReference type="SAM" id="MobiDB-lite"/>
    </source>
</evidence>
<dbReference type="AlphaFoldDB" id="A0A319CUQ2"/>
<name>A0A319CUQ2_ASPVC</name>